<evidence type="ECO:0000256" key="1">
    <source>
        <dbReference type="ARBA" id="ARBA00005104"/>
    </source>
</evidence>
<accession>A0ABV3DUJ6</accession>
<name>A0ABV3DUJ6_9ACTN</name>
<feature type="region of interest" description="Disordered" evidence="4">
    <location>
        <begin position="1"/>
        <end position="21"/>
    </location>
</feature>
<dbReference type="PANTHER" id="PTHR38011:SF7">
    <property type="entry name" value="2,5-DIAMINO-6-RIBOSYLAMINO-4(3H)-PYRIMIDINONE 5'-PHOSPHATE REDUCTASE"/>
    <property type="match status" value="1"/>
</dbReference>
<evidence type="ECO:0000256" key="4">
    <source>
        <dbReference type="SAM" id="MobiDB-lite"/>
    </source>
</evidence>
<keyword evidence="2" id="KW-0521">NADP</keyword>
<evidence type="ECO:0000313" key="6">
    <source>
        <dbReference type="EMBL" id="MEU8139152.1"/>
    </source>
</evidence>
<protein>
    <submittedName>
        <fullName evidence="6">Pyrimidine reductase family protein</fullName>
    </submittedName>
</protein>
<dbReference type="RefSeq" id="WP_358363053.1">
    <property type="nucleotide sequence ID" value="NZ_JBEZFP010000157.1"/>
</dbReference>
<evidence type="ECO:0000259" key="5">
    <source>
        <dbReference type="Pfam" id="PF01872"/>
    </source>
</evidence>
<dbReference type="SUPFAM" id="SSF53597">
    <property type="entry name" value="Dihydrofolate reductase-like"/>
    <property type="match status" value="1"/>
</dbReference>
<organism evidence="6 7">
    <name type="scientific">Streptodolium elevatio</name>
    <dbReference type="NCBI Taxonomy" id="3157996"/>
    <lineage>
        <taxon>Bacteria</taxon>
        <taxon>Bacillati</taxon>
        <taxon>Actinomycetota</taxon>
        <taxon>Actinomycetes</taxon>
        <taxon>Kitasatosporales</taxon>
        <taxon>Streptomycetaceae</taxon>
        <taxon>Streptodolium</taxon>
    </lineage>
</organism>
<evidence type="ECO:0000256" key="3">
    <source>
        <dbReference type="ARBA" id="ARBA00023002"/>
    </source>
</evidence>
<dbReference type="Gene3D" id="3.40.430.10">
    <property type="entry name" value="Dihydrofolate Reductase, subunit A"/>
    <property type="match status" value="1"/>
</dbReference>
<dbReference type="Proteomes" id="UP001551482">
    <property type="component" value="Unassembled WGS sequence"/>
</dbReference>
<sequence>MRRLLPATDAPGSAPSGAPPETAAEVDLDLVYAYPADVVDAGRPWLRANMVSSLDGAAQAGDGLSAGLSSPGDKRIFHVLRALADVVLVGASTVRAEGYRPPKPQPAYAPARTAAGRPPVPVIAIVTRSLELDFTTPLFTEAEVPTVVLTGPECDPDRLAEARKYADVVIAGEPGSTGVDIGAAVDALAARGWTRLLTEGGPHLLGQLVMAGRLDELCLALGPLLLGGAAPRITNGPAPEVPQAMELHTLLEEDGFLFARYVRNPTG</sequence>
<dbReference type="PANTHER" id="PTHR38011">
    <property type="entry name" value="DIHYDROFOLATE REDUCTASE FAMILY PROTEIN (AFU_ORTHOLOGUE AFUA_8G06820)"/>
    <property type="match status" value="1"/>
</dbReference>
<keyword evidence="3" id="KW-0560">Oxidoreductase</keyword>
<proteinExistence type="predicted"/>
<dbReference type="Pfam" id="PF01872">
    <property type="entry name" value="RibD_C"/>
    <property type="match status" value="1"/>
</dbReference>
<dbReference type="EMBL" id="JBEZFP010000157">
    <property type="protein sequence ID" value="MEU8139152.1"/>
    <property type="molecule type" value="Genomic_DNA"/>
</dbReference>
<reference evidence="6 7" key="1">
    <citation type="submission" date="2024-06" db="EMBL/GenBank/DDBJ databases">
        <title>The Natural Products Discovery Center: Release of the First 8490 Sequenced Strains for Exploring Actinobacteria Biosynthetic Diversity.</title>
        <authorList>
            <person name="Kalkreuter E."/>
            <person name="Kautsar S.A."/>
            <person name="Yang D."/>
            <person name="Bader C.D."/>
            <person name="Teijaro C.N."/>
            <person name="Fluegel L."/>
            <person name="Davis C.M."/>
            <person name="Simpson J.R."/>
            <person name="Lauterbach L."/>
            <person name="Steele A.D."/>
            <person name="Gui C."/>
            <person name="Meng S."/>
            <person name="Li G."/>
            <person name="Viehrig K."/>
            <person name="Ye F."/>
            <person name="Su P."/>
            <person name="Kiefer A.F."/>
            <person name="Nichols A."/>
            <person name="Cepeda A.J."/>
            <person name="Yan W."/>
            <person name="Fan B."/>
            <person name="Jiang Y."/>
            <person name="Adhikari A."/>
            <person name="Zheng C.-J."/>
            <person name="Schuster L."/>
            <person name="Cowan T.M."/>
            <person name="Smanski M.J."/>
            <person name="Chevrette M.G."/>
            <person name="De Carvalho L.P.S."/>
            <person name="Shen B."/>
        </authorList>
    </citation>
    <scope>NUCLEOTIDE SEQUENCE [LARGE SCALE GENOMIC DNA]</scope>
    <source>
        <strain evidence="6 7">NPDC048946</strain>
    </source>
</reference>
<dbReference type="InterPro" id="IPR024072">
    <property type="entry name" value="DHFR-like_dom_sf"/>
</dbReference>
<dbReference type="InterPro" id="IPR050765">
    <property type="entry name" value="Riboflavin_Biosynth_HTPR"/>
</dbReference>
<comment type="caution">
    <text evidence="6">The sequence shown here is derived from an EMBL/GenBank/DDBJ whole genome shotgun (WGS) entry which is preliminary data.</text>
</comment>
<feature type="domain" description="Bacterial bifunctional deaminase-reductase C-terminal" evidence="5">
    <location>
        <begin position="44"/>
        <end position="241"/>
    </location>
</feature>
<comment type="pathway">
    <text evidence="1">Cofactor biosynthesis; riboflavin biosynthesis.</text>
</comment>
<dbReference type="InterPro" id="IPR002734">
    <property type="entry name" value="RibDG_C"/>
</dbReference>
<keyword evidence="7" id="KW-1185">Reference proteome</keyword>
<gene>
    <name evidence="6" type="ORF">AB0C36_37350</name>
</gene>
<evidence type="ECO:0000256" key="2">
    <source>
        <dbReference type="ARBA" id="ARBA00022857"/>
    </source>
</evidence>
<evidence type="ECO:0000313" key="7">
    <source>
        <dbReference type="Proteomes" id="UP001551482"/>
    </source>
</evidence>